<dbReference type="PANTHER" id="PTHR30383:SF29">
    <property type="entry name" value="SGNH HYDROLASE-TYPE ESTERASE DOMAIN-CONTAINING PROTEIN"/>
    <property type="match status" value="1"/>
</dbReference>
<dbReference type="InterPro" id="IPR051532">
    <property type="entry name" value="Ester_Hydrolysis_Enzymes"/>
</dbReference>
<gene>
    <name evidence="2" type="ORF">SAMN05216521_105516</name>
</gene>
<reference evidence="2 3" key="1">
    <citation type="submission" date="2016-10" db="EMBL/GenBank/DDBJ databases">
        <authorList>
            <person name="Varghese N."/>
            <person name="Submissions S."/>
        </authorList>
    </citation>
    <scope>NUCLEOTIDE SEQUENCE [LARGE SCALE GENOMIC DNA]</scope>
    <source>
        <strain evidence="2 3">NLAE-zl-C196</strain>
    </source>
</reference>
<dbReference type="Pfam" id="PF13472">
    <property type="entry name" value="Lipase_GDSL_2"/>
    <property type="match status" value="1"/>
</dbReference>
<proteinExistence type="predicted"/>
<dbReference type="Proteomes" id="UP000182121">
    <property type="component" value="Unassembled WGS sequence"/>
</dbReference>
<dbReference type="EMBL" id="FOIO01000055">
    <property type="protein sequence ID" value="SEU08133.1"/>
    <property type="molecule type" value="Genomic_DNA"/>
</dbReference>
<dbReference type="Gene3D" id="3.40.50.1110">
    <property type="entry name" value="SGNH hydrolase"/>
    <property type="match status" value="1"/>
</dbReference>
<dbReference type="SUPFAM" id="SSF52266">
    <property type="entry name" value="SGNH hydrolase"/>
    <property type="match status" value="1"/>
</dbReference>
<evidence type="ECO:0000313" key="2">
    <source>
        <dbReference type="EMBL" id="SEU08133.1"/>
    </source>
</evidence>
<organism evidence="2 3">
    <name type="scientific">Enterocloster clostridioformis</name>
    <dbReference type="NCBI Taxonomy" id="1531"/>
    <lineage>
        <taxon>Bacteria</taxon>
        <taxon>Bacillati</taxon>
        <taxon>Bacillota</taxon>
        <taxon>Clostridia</taxon>
        <taxon>Lachnospirales</taxon>
        <taxon>Lachnospiraceae</taxon>
        <taxon>Enterocloster</taxon>
    </lineage>
</organism>
<dbReference type="CDD" id="cd01839">
    <property type="entry name" value="SGNH_arylesterase_like"/>
    <property type="match status" value="1"/>
</dbReference>
<protein>
    <submittedName>
        <fullName evidence="2">Lysophospholipase L1</fullName>
    </submittedName>
</protein>
<evidence type="ECO:0000259" key="1">
    <source>
        <dbReference type="Pfam" id="PF13472"/>
    </source>
</evidence>
<evidence type="ECO:0000313" key="3">
    <source>
        <dbReference type="Proteomes" id="UP000182121"/>
    </source>
</evidence>
<dbReference type="AlphaFoldDB" id="A0A1I0JFS4"/>
<name>A0A1I0JFS4_9FIRM</name>
<comment type="caution">
    <text evidence="2">The sequence shown here is derived from an EMBL/GenBank/DDBJ whole genome shotgun (WGS) entry which is preliminary data.</text>
</comment>
<dbReference type="PANTHER" id="PTHR30383">
    <property type="entry name" value="THIOESTERASE 1/PROTEASE 1/LYSOPHOSPHOLIPASE L1"/>
    <property type="match status" value="1"/>
</dbReference>
<dbReference type="InterPro" id="IPR013830">
    <property type="entry name" value="SGNH_hydro"/>
</dbReference>
<sequence length="211" mass="23792">MKTIMCYGDSNTFGTNPHGGRWPREVRWTGKLQQLLGDQYYVIEEGCGGRTTVWNDDLELFKNGRKSLPVALATHKPIDLVIIMLGTNDCKTRFQALPCDIAEGVRQLAELVQMYPYGEWYKIPEVLVVSPIHIGNDIENSVFTGFDRTASKKSRHFSAEMSKVAKAQKCYFLDASEYAEPSTYDSLHMESNSHEALAIAMYEKVISIIGK</sequence>
<feature type="domain" description="SGNH hydrolase-type esterase" evidence="1">
    <location>
        <begin position="6"/>
        <end position="184"/>
    </location>
</feature>
<dbReference type="RefSeq" id="WP_074663883.1">
    <property type="nucleotide sequence ID" value="NZ_FOIO01000055.1"/>
</dbReference>
<accession>A0A1I0JFS4</accession>
<dbReference type="InterPro" id="IPR036514">
    <property type="entry name" value="SGNH_hydro_sf"/>
</dbReference>